<dbReference type="PANTHER" id="PTHR35104">
    <property type="entry name" value="OS03G0807000 PROTEIN"/>
    <property type="match status" value="1"/>
</dbReference>
<feature type="region of interest" description="Disordered" evidence="1">
    <location>
        <begin position="69"/>
        <end position="101"/>
    </location>
</feature>
<gene>
    <name evidence="2" type="ORF">DM860_009826</name>
</gene>
<reference evidence="2 3" key="1">
    <citation type="submission" date="2018-06" db="EMBL/GenBank/DDBJ databases">
        <title>The Genome of Cuscuta australis (Dodder) Provides Insight into the Evolution of Plant Parasitism.</title>
        <authorList>
            <person name="Liu H."/>
        </authorList>
    </citation>
    <scope>NUCLEOTIDE SEQUENCE [LARGE SCALE GENOMIC DNA]</scope>
    <source>
        <strain evidence="3">cv. Yunnan</strain>
        <tissue evidence="2">Vines</tissue>
    </source>
</reference>
<protein>
    <submittedName>
        <fullName evidence="2">Uncharacterized protein</fullName>
    </submittedName>
</protein>
<evidence type="ECO:0000313" key="3">
    <source>
        <dbReference type="Proteomes" id="UP000249390"/>
    </source>
</evidence>
<dbReference type="EMBL" id="NQVE01000161">
    <property type="protein sequence ID" value="RAL43044.1"/>
    <property type="molecule type" value="Genomic_DNA"/>
</dbReference>
<accession>A0A328DC29</accession>
<proteinExistence type="predicted"/>
<evidence type="ECO:0000313" key="2">
    <source>
        <dbReference type="EMBL" id="RAL43044.1"/>
    </source>
</evidence>
<sequence length="101" mass="11074">MPFNSRVLVSVAAASAEVWQRIACLPDHIPGDQLLDLVICFPARQLGRLAACVWDFLCFSPAQYYDHPFQSSSSDDDDEYGDPYNGIEYYSDAGAGSSSSD</sequence>
<evidence type="ECO:0000256" key="1">
    <source>
        <dbReference type="SAM" id="MobiDB-lite"/>
    </source>
</evidence>
<comment type="caution">
    <text evidence="2">The sequence shown here is derived from an EMBL/GenBank/DDBJ whole genome shotgun (WGS) entry which is preliminary data.</text>
</comment>
<feature type="compositionally biased region" description="Low complexity" evidence="1">
    <location>
        <begin position="89"/>
        <end position="101"/>
    </location>
</feature>
<organism evidence="2 3">
    <name type="scientific">Cuscuta australis</name>
    <dbReference type="NCBI Taxonomy" id="267555"/>
    <lineage>
        <taxon>Eukaryota</taxon>
        <taxon>Viridiplantae</taxon>
        <taxon>Streptophyta</taxon>
        <taxon>Embryophyta</taxon>
        <taxon>Tracheophyta</taxon>
        <taxon>Spermatophyta</taxon>
        <taxon>Magnoliopsida</taxon>
        <taxon>eudicotyledons</taxon>
        <taxon>Gunneridae</taxon>
        <taxon>Pentapetalae</taxon>
        <taxon>asterids</taxon>
        <taxon>lamiids</taxon>
        <taxon>Solanales</taxon>
        <taxon>Convolvulaceae</taxon>
        <taxon>Cuscuteae</taxon>
        <taxon>Cuscuta</taxon>
        <taxon>Cuscuta subgen. Grammica</taxon>
        <taxon>Cuscuta sect. Cleistogrammica</taxon>
    </lineage>
</organism>
<dbReference type="Proteomes" id="UP000249390">
    <property type="component" value="Unassembled WGS sequence"/>
</dbReference>
<dbReference type="AlphaFoldDB" id="A0A328DC29"/>
<name>A0A328DC29_9ASTE</name>
<keyword evidence="3" id="KW-1185">Reference proteome</keyword>
<dbReference type="PANTHER" id="PTHR35104:SF6">
    <property type="entry name" value="PROTEIN, PUTATIVE-RELATED"/>
    <property type="match status" value="1"/>
</dbReference>